<reference evidence="1 2" key="1">
    <citation type="journal article" date="2012" name="J. Bacteriol.">
        <title>Genome sequence of the cycloprodigiosin-producing bacterial strain Pseudoalteromonas rubra ATCC 29570(T).</title>
        <authorList>
            <person name="Xie B.B."/>
            <person name="Shu Y.L."/>
            <person name="Qin Q.L."/>
            <person name="Rong J.C."/>
            <person name="Zhang X.Y."/>
            <person name="Chen X.L."/>
            <person name="Zhou B.C."/>
            <person name="Zhang Y.Z."/>
        </authorList>
    </citation>
    <scope>NUCLEOTIDE SEQUENCE [LARGE SCALE GENOMIC DNA]</scope>
    <source>
        <strain evidence="1 2">DSM 6842</strain>
    </source>
</reference>
<dbReference type="AlphaFoldDB" id="A0A8T0C712"/>
<comment type="caution">
    <text evidence="1">The sequence shown here is derived from an EMBL/GenBank/DDBJ whole genome shotgun (WGS) entry which is preliminary data.</text>
</comment>
<accession>A0A8T0C712</accession>
<protein>
    <submittedName>
        <fullName evidence="1">Uncharacterized protein</fullName>
    </submittedName>
</protein>
<evidence type="ECO:0000313" key="1">
    <source>
        <dbReference type="EMBL" id="KAF7786178.1"/>
    </source>
</evidence>
<dbReference type="Proteomes" id="UP000016480">
    <property type="component" value="Unassembled WGS sequence"/>
</dbReference>
<organism evidence="1 2">
    <name type="scientific">Pseudoalteromonas rubra</name>
    <dbReference type="NCBI Taxonomy" id="43658"/>
    <lineage>
        <taxon>Bacteria</taxon>
        <taxon>Pseudomonadati</taxon>
        <taxon>Pseudomonadota</taxon>
        <taxon>Gammaproteobacteria</taxon>
        <taxon>Alteromonadales</taxon>
        <taxon>Pseudoalteromonadaceae</taxon>
        <taxon>Pseudoalteromonas</taxon>
    </lineage>
</organism>
<proteinExistence type="predicted"/>
<sequence length="90" mass="10480">MLQFQKGKMLADVYKVLSQKKGTVQFYNNCTEEFEYPMSSCEKGYGLVTTIKLPGHDTSLGKGDLQMYFTFNNQQQLVFIMHELYYPAHH</sequence>
<name>A0A8T0C712_9GAMM</name>
<evidence type="ECO:0000313" key="2">
    <source>
        <dbReference type="Proteomes" id="UP000016480"/>
    </source>
</evidence>
<gene>
    <name evidence="1" type="ORF">PRUB_a0657</name>
</gene>
<dbReference type="EMBL" id="AHCD03000035">
    <property type="protein sequence ID" value="KAF7786178.1"/>
    <property type="molecule type" value="Genomic_DNA"/>
</dbReference>